<dbReference type="FunFam" id="2.40.50.140:FF:000154">
    <property type="entry name" value="nucleolar protein of 40 kDa"/>
    <property type="match status" value="1"/>
</dbReference>
<keyword evidence="18" id="KW-1185">Reference proteome</keyword>
<dbReference type="GO" id="GO:0003723">
    <property type="term" value="F:RNA binding"/>
    <property type="evidence" value="ECO:0007669"/>
    <property type="project" value="TreeGrafter"/>
</dbReference>
<dbReference type="GO" id="GO:0008270">
    <property type="term" value="F:zinc ion binding"/>
    <property type="evidence" value="ECO:0007669"/>
    <property type="project" value="UniProtKB-KW"/>
</dbReference>
<evidence type="ECO:0000313" key="17">
    <source>
        <dbReference type="EMBL" id="RUS84131.1"/>
    </source>
</evidence>
<feature type="compositionally biased region" description="Basic and acidic residues" evidence="14">
    <location>
        <begin position="232"/>
        <end position="248"/>
    </location>
</feature>
<feature type="compositionally biased region" description="Basic residues" evidence="14">
    <location>
        <begin position="437"/>
        <end position="459"/>
    </location>
</feature>
<evidence type="ECO:0000256" key="4">
    <source>
        <dbReference type="ARBA" id="ARBA00022771"/>
    </source>
</evidence>
<reference evidence="17 18" key="1">
    <citation type="submission" date="2019-01" db="EMBL/GenBank/DDBJ databases">
        <title>A draft genome assembly of the solar-powered sea slug Elysia chlorotica.</title>
        <authorList>
            <person name="Cai H."/>
            <person name="Li Q."/>
            <person name="Fang X."/>
            <person name="Li J."/>
            <person name="Curtis N.E."/>
            <person name="Altenburger A."/>
            <person name="Shibata T."/>
            <person name="Feng M."/>
            <person name="Maeda T."/>
            <person name="Schwartz J.A."/>
            <person name="Shigenobu S."/>
            <person name="Lundholm N."/>
            <person name="Nishiyama T."/>
            <person name="Yang H."/>
            <person name="Hasebe M."/>
            <person name="Li S."/>
            <person name="Pierce S.K."/>
            <person name="Wang J."/>
        </authorList>
    </citation>
    <scope>NUCLEOTIDE SEQUENCE [LARGE SCALE GENOMIC DNA]</scope>
    <source>
        <strain evidence="17">EC2010</strain>
        <tissue evidence="17">Whole organism of an adult</tissue>
    </source>
</reference>
<dbReference type="OrthoDB" id="1918363at2759"/>
<dbReference type="GO" id="GO:1990904">
    <property type="term" value="C:ribonucleoprotein complex"/>
    <property type="evidence" value="ECO:0007669"/>
    <property type="project" value="UniProtKB-KW"/>
</dbReference>
<dbReference type="SUPFAM" id="SSF50249">
    <property type="entry name" value="Nucleic acid-binding proteins"/>
    <property type="match status" value="1"/>
</dbReference>
<dbReference type="GO" id="GO:0005730">
    <property type="term" value="C:nucleolus"/>
    <property type="evidence" value="ECO:0007669"/>
    <property type="project" value="UniProtKB-SubCell"/>
</dbReference>
<evidence type="ECO:0000256" key="9">
    <source>
        <dbReference type="ARBA" id="ARBA00065527"/>
    </source>
</evidence>
<evidence type="ECO:0000256" key="11">
    <source>
        <dbReference type="ARBA" id="ARBA00077096"/>
    </source>
</evidence>
<keyword evidence="6" id="KW-0007">Acetylation</keyword>
<organism evidence="17 18">
    <name type="scientific">Elysia chlorotica</name>
    <name type="common">Eastern emerald elysia</name>
    <name type="synonym">Sea slug</name>
    <dbReference type="NCBI Taxonomy" id="188477"/>
    <lineage>
        <taxon>Eukaryota</taxon>
        <taxon>Metazoa</taxon>
        <taxon>Spiralia</taxon>
        <taxon>Lophotrochozoa</taxon>
        <taxon>Mollusca</taxon>
        <taxon>Gastropoda</taxon>
        <taxon>Heterobranchia</taxon>
        <taxon>Euthyneura</taxon>
        <taxon>Panpulmonata</taxon>
        <taxon>Sacoglossa</taxon>
        <taxon>Placobranchoidea</taxon>
        <taxon>Plakobranchidae</taxon>
        <taxon>Elysia</taxon>
    </lineage>
</organism>
<dbReference type="EMBL" id="RQTK01000217">
    <property type="protein sequence ID" value="RUS84131.1"/>
    <property type="molecule type" value="Genomic_DNA"/>
</dbReference>
<evidence type="ECO:0000259" key="16">
    <source>
        <dbReference type="PROSITE" id="PS50158"/>
    </source>
</evidence>
<protein>
    <recommendedName>
        <fullName evidence="10">Zinc finger CCHC domain-containing protein 17</fullName>
    </recommendedName>
    <alternativeName>
        <fullName evidence="11">Nucleolar protein of 40 kDa</fullName>
    </alternativeName>
    <alternativeName>
        <fullName evidence="12">Putative S1 RNA-binding domain protein</fullName>
    </alternativeName>
</protein>
<keyword evidence="2" id="KW-0597">Phosphoprotein</keyword>
<evidence type="ECO:0000256" key="10">
    <source>
        <dbReference type="ARBA" id="ARBA00069580"/>
    </source>
</evidence>
<evidence type="ECO:0000256" key="7">
    <source>
        <dbReference type="ARBA" id="ARBA00023242"/>
    </source>
</evidence>
<evidence type="ECO:0000256" key="2">
    <source>
        <dbReference type="ARBA" id="ARBA00022553"/>
    </source>
</evidence>
<keyword evidence="4 13" id="KW-0863">Zinc-finger</keyword>
<feature type="compositionally biased region" description="Basic and acidic residues" evidence="14">
    <location>
        <begin position="206"/>
        <end position="217"/>
    </location>
</feature>
<feature type="compositionally biased region" description="Basic residues" evidence="14">
    <location>
        <begin position="173"/>
        <end position="195"/>
    </location>
</feature>
<dbReference type="SMART" id="SM00316">
    <property type="entry name" value="S1"/>
    <property type="match status" value="1"/>
</dbReference>
<feature type="compositionally biased region" description="Basic and acidic residues" evidence="14">
    <location>
        <begin position="257"/>
        <end position="269"/>
    </location>
</feature>
<evidence type="ECO:0000256" key="13">
    <source>
        <dbReference type="PROSITE-ProRule" id="PRU00047"/>
    </source>
</evidence>
<dbReference type="Pfam" id="PF00575">
    <property type="entry name" value="S1"/>
    <property type="match status" value="1"/>
</dbReference>
<accession>A0A433TRG7</accession>
<evidence type="ECO:0000256" key="12">
    <source>
        <dbReference type="ARBA" id="ARBA00082720"/>
    </source>
</evidence>
<dbReference type="InterPro" id="IPR001878">
    <property type="entry name" value="Znf_CCHC"/>
</dbReference>
<dbReference type="Proteomes" id="UP000271974">
    <property type="component" value="Unassembled WGS sequence"/>
</dbReference>
<sequence length="459" mass="51691">MSHQDGKGDIPKLHSIFHGEVASLQAYGAFVKIPGCKRQGLVHKSQMSSARIEDPSEMLAKGEMVYCKVIGFEGEGEKISLSMKVVNQTTGKDLDPNNVQMDQDAKKRRQWKHVGKDRIELGAELNTTCRRCGGHGHLTIDCFAGKDGTQYDLIPDLDTLTALPPVSELSPLLHKKKKKKKEKKKKKKAKKKRHSSSSSGSSASEDDVKNSQKDNQRKRSHSHRERSPQAFHKADTIRRERRTSDKRSRSASSSPEHNARSDKIRRLDDSSGESPTPSSRHGKRQRVDYTSKDSPGLHGAASSQDGRHSGQGRGRKGRGHKDSDSFSSDDSPPPKHRSTRPDADRRSGRRGSDDFHDHLSAQRGKSKNSPRGVSDDEAGARTIRNTHKRDKDNFDERPQNASRYAQGDRLTSRQREHSSERLEPRKGNKEYSDERRHRSRSSSRKRDTKKKGHRKRSTS</sequence>
<dbReference type="InterPro" id="IPR012340">
    <property type="entry name" value="NA-bd_OB-fold"/>
</dbReference>
<dbReference type="InterPro" id="IPR003029">
    <property type="entry name" value="S1_domain"/>
</dbReference>
<evidence type="ECO:0000256" key="1">
    <source>
        <dbReference type="ARBA" id="ARBA00004604"/>
    </source>
</evidence>
<evidence type="ECO:0000256" key="8">
    <source>
        <dbReference type="ARBA" id="ARBA00023274"/>
    </source>
</evidence>
<dbReference type="STRING" id="188477.A0A433TRG7"/>
<evidence type="ECO:0000313" key="18">
    <source>
        <dbReference type="Proteomes" id="UP000271974"/>
    </source>
</evidence>
<name>A0A433TRG7_ELYCH</name>
<evidence type="ECO:0000256" key="6">
    <source>
        <dbReference type="ARBA" id="ARBA00022990"/>
    </source>
</evidence>
<comment type="caution">
    <text evidence="17">The sequence shown here is derived from an EMBL/GenBank/DDBJ whole genome shotgun (WGS) entry which is preliminary data.</text>
</comment>
<feature type="region of interest" description="Disordered" evidence="14">
    <location>
        <begin position="168"/>
        <end position="459"/>
    </location>
</feature>
<keyword evidence="7" id="KW-0539">Nucleus</keyword>
<feature type="domain" description="S1 motif" evidence="15">
    <location>
        <begin position="14"/>
        <end position="84"/>
    </location>
</feature>
<evidence type="ECO:0000256" key="14">
    <source>
        <dbReference type="SAM" id="MobiDB-lite"/>
    </source>
</evidence>
<dbReference type="PANTHER" id="PTHR15838:SF1">
    <property type="entry name" value="ZINC FINGER CCHC DOMAIN-CONTAINING PROTEIN 17"/>
    <property type="match status" value="1"/>
</dbReference>
<comment type="subcellular location">
    <subcellularLocation>
        <location evidence="1">Nucleus</location>
        <location evidence="1">Nucleolus</location>
    </subcellularLocation>
</comment>
<keyword evidence="3" id="KW-0479">Metal-binding</keyword>
<evidence type="ECO:0000256" key="3">
    <source>
        <dbReference type="ARBA" id="ARBA00022723"/>
    </source>
</evidence>
<feature type="compositionally biased region" description="Basic and acidic residues" evidence="14">
    <location>
        <begin position="410"/>
        <end position="436"/>
    </location>
</feature>
<dbReference type="PROSITE" id="PS50158">
    <property type="entry name" value="ZF_CCHC"/>
    <property type="match status" value="1"/>
</dbReference>
<keyword evidence="8" id="KW-0687">Ribonucleoprotein</keyword>
<feature type="compositionally biased region" description="Basic and acidic residues" evidence="14">
    <location>
        <begin position="339"/>
        <end position="360"/>
    </location>
</feature>
<dbReference type="AlphaFoldDB" id="A0A433TRG7"/>
<dbReference type="Gene3D" id="2.40.50.140">
    <property type="entry name" value="Nucleic acid-binding proteins"/>
    <property type="match status" value="1"/>
</dbReference>
<comment type="subunit">
    <text evidence="9">Interacts with PNN. Associates with the 60S ribosomal subunit.</text>
</comment>
<dbReference type="PANTHER" id="PTHR15838">
    <property type="entry name" value="NUCLEOLAR PROTEIN OF 40 KDA"/>
    <property type="match status" value="1"/>
</dbReference>
<dbReference type="PROSITE" id="PS50126">
    <property type="entry name" value="S1"/>
    <property type="match status" value="1"/>
</dbReference>
<feature type="domain" description="CCHC-type" evidence="16">
    <location>
        <begin position="129"/>
        <end position="142"/>
    </location>
</feature>
<evidence type="ECO:0000256" key="5">
    <source>
        <dbReference type="ARBA" id="ARBA00022833"/>
    </source>
</evidence>
<dbReference type="GO" id="GO:0043489">
    <property type="term" value="P:RNA stabilization"/>
    <property type="evidence" value="ECO:0007669"/>
    <property type="project" value="TreeGrafter"/>
</dbReference>
<gene>
    <name evidence="17" type="ORF">EGW08_008105</name>
</gene>
<keyword evidence="5" id="KW-0862">Zinc</keyword>
<evidence type="ECO:0000259" key="15">
    <source>
        <dbReference type="PROSITE" id="PS50126"/>
    </source>
</evidence>
<proteinExistence type="predicted"/>
<feature type="compositionally biased region" description="Basic and acidic residues" evidence="14">
    <location>
        <begin position="389"/>
        <end position="398"/>
    </location>
</feature>